<feature type="compositionally biased region" description="Basic residues" evidence="5">
    <location>
        <begin position="531"/>
        <end position="540"/>
    </location>
</feature>
<evidence type="ECO:0000256" key="1">
    <source>
        <dbReference type="ARBA" id="ARBA00004141"/>
    </source>
</evidence>
<keyword evidence="9" id="KW-1185">Reference proteome</keyword>
<protein>
    <recommendedName>
        <fullName evidence="7">TM7S3/TM198-like domain-containing protein</fullName>
    </recommendedName>
</protein>
<gene>
    <name evidence="8" type="ORF">BaRGS_00022428</name>
</gene>
<comment type="subcellular location">
    <subcellularLocation>
        <location evidence="1">Membrane</location>
        <topology evidence="1">Multi-pass membrane protein</topology>
    </subcellularLocation>
</comment>
<dbReference type="GO" id="GO:0016020">
    <property type="term" value="C:membrane"/>
    <property type="evidence" value="ECO:0007669"/>
    <property type="project" value="UniProtKB-SubCell"/>
</dbReference>
<dbReference type="InterPro" id="IPR042502">
    <property type="entry name" value="TM7SF3"/>
</dbReference>
<evidence type="ECO:0000256" key="4">
    <source>
        <dbReference type="ARBA" id="ARBA00023136"/>
    </source>
</evidence>
<dbReference type="Proteomes" id="UP001519460">
    <property type="component" value="Unassembled WGS sequence"/>
</dbReference>
<name>A0ABD0KHC1_9CAEN</name>
<dbReference type="EMBL" id="JACVVK020000180">
    <property type="protein sequence ID" value="KAK7486380.1"/>
    <property type="molecule type" value="Genomic_DNA"/>
</dbReference>
<dbReference type="Pfam" id="PF25992">
    <property type="entry name" value="Ig_TM7SF3_N"/>
    <property type="match status" value="1"/>
</dbReference>
<feature type="transmembrane region" description="Helical" evidence="6">
    <location>
        <begin position="308"/>
        <end position="328"/>
    </location>
</feature>
<comment type="caution">
    <text evidence="8">The sequence shown here is derived from an EMBL/GenBank/DDBJ whole genome shotgun (WGS) entry which is preliminary data.</text>
</comment>
<evidence type="ECO:0000259" key="7">
    <source>
        <dbReference type="Pfam" id="PF13886"/>
    </source>
</evidence>
<reference evidence="8 9" key="1">
    <citation type="journal article" date="2023" name="Sci. Data">
        <title>Genome assembly of the Korean intertidal mud-creeper Batillaria attramentaria.</title>
        <authorList>
            <person name="Patra A.K."/>
            <person name="Ho P.T."/>
            <person name="Jun S."/>
            <person name="Lee S.J."/>
            <person name="Kim Y."/>
            <person name="Won Y.J."/>
        </authorList>
    </citation>
    <scope>NUCLEOTIDE SEQUENCE [LARGE SCALE GENOMIC DNA]</scope>
    <source>
        <strain evidence="8">Wonlab-2016</strain>
    </source>
</reference>
<evidence type="ECO:0000313" key="8">
    <source>
        <dbReference type="EMBL" id="KAK7486380.1"/>
    </source>
</evidence>
<feature type="transmembrane region" description="Helical" evidence="6">
    <location>
        <begin position="389"/>
        <end position="407"/>
    </location>
</feature>
<evidence type="ECO:0000313" key="9">
    <source>
        <dbReference type="Proteomes" id="UP001519460"/>
    </source>
</evidence>
<keyword evidence="2 6" id="KW-0812">Transmembrane</keyword>
<feature type="transmembrane region" description="Helical" evidence="6">
    <location>
        <begin position="445"/>
        <end position="464"/>
    </location>
</feature>
<dbReference type="InterPro" id="IPR025256">
    <property type="entry name" value="TM7S3/TM198-like_dom"/>
</dbReference>
<evidence type="ECO:0000256" key="5">
    <source>
        <dbReference type="SAM" id="MobiDB-lite"/>
    </source>
</evidence>
<feature type="transmembrane region" description="Helical" evidence="6">
    <location>
        <begin position="12"/>
        <end position="35"/>
    </location>
</feature>
<feature type="transmembrane region" description="Helical" evidence="6">
    <location>
        <begin position="335"/>
        <end position="355"/>
    </location>
</feature>
<sequence>CYLNGGRRIKMVLYGSRWPILTAVFVCIFAVAGSVQPLTGTNQQLTPGVSEVVTIPASTSVQFSVTGLDPSVHFLLIQVHTLRVHLQLQTTFPLTQDTISGTSIGMVTVLDVGMVSASWNVSIADGSISGVENITAMVLVQKYGERAPIPGGCNQVFKLKMDPNILLSPVSDYQTNVLFQWASVGGPRGNTSPPSCETGDSTSNLTYEVFVGYVADGSLEMEKLFDVLRDMPTAGAVEANAHKIVTLKNNGVKKSMVTVSSQRRQGAVYAVVVRDDALGTAASYVATVTYACNFTAGDCDEKMEPLDIIFTVVCGILGIFLLFCGHHFLKTEMAVFGFVAVTLVAFLLLSLPGTLSDTVGLAVAAALGIVGALLWVGLWWWLAFPSISVLLPGLTAGYLLACTLFFTPFANLSWWNTSLNYGLVFTCVALMFVVFLLCSPRTLNIVSCCLVGGFCIIMVPAIPLRSSMTLIVLNSVHHATIPDYITTTVIVSPFQTNDIILAAVWVALVILGIAIQFYCQKGKPPFPSSHQGRRVRRRRGQASERPSTPVPDETAPLLGDQASPANYQASVQGQPRRANEMSHPA</sequence>
<dbReference type="PANTHER" id="PTHR15937:SF3">
    <property type="entry name" value="TRANSMEMBRANE 7 SUPERFAMILY MEMBER 3"/>
    <property type="match status" value="1"/>
</dbReference>
<dbReference type="PANTHER" id="PTHR15937">
    <property type="entry name" value="TRANSMEMBRANE 7 SUPERFAMILY MEMBER 3"/>
    <property type="match status" value="1"/>
</dbReference>
<evidence type="ECO:0000256" key="3">
    <source>
        <dbReference type="ARBA" id="ARBA00022989"/>
    </source>
</evidence>
<dbReference type="AlphaFoldDB" id="A0ABD0KHC1"/>
<dbReference type="Pfam" id="PF13886">
    <property type="entry name" value="TM7S3_TM198"/>
    <property type="match status" value="1"/>
</dbReference>
<evidence type="ECO:0000256" key="2">
    <source>
        <dbReference type="ARBA" id="ARBA00022692"/>
    </source>
</evidence>
<evidence type="ECO:0000256" key="6">
    <source>
        <dbReference type="SAM" id="Phobius"/>
    </source>
</evidence>
<organism evidence="8 9">
    <name type="scientific">Batillaria attramentaria</name>
    <dbReference type="NCBI Taxonomy" id="370345"/>
    <lineage>
        <taxon>Eukaryota</taxon>
        <taxon>Metazoa</taxon>
        <taxon>Spiralia</taxon>
        <taxon>Lophotrochozoa</taxon>
        <taxon>Mollusca</taxon>
        <taxon>Gastropoda</taxon>
        <taxon>Caenogastropoda</taxon>
        <taxon>Sorbeoconcha</taxon>
        <taxon>Cerithioidea</taxon>
        <taxon>Batillariidae</taxon>
        <taxon>Batillaria</taxon>
    </lineage>
</organism>
<feature type="region of interest" description="Disordered" evidence="5">
    <location>
        <begin position="527"/>
        <end position="585"/>
    </location>
</feature>
<keyword evidence="3 6" id="KW-1133">Transmembrane helix</keyword>
<feature type="compositionally biased region" description="Polar residues" evidence="5">
    <location>
        <begin position="563"/>
        <end position="573"/>
    </location>
</feature>
<accession>A0ABD0KHC1</accession>
<feature type="non-terminal residue" evidence="8">
    <location>
        <position position="1"/>
    </location>
</feature>
<keyword evidence="4 6" id="KW-0472">Membrane</keyword>
<feature type="transmembrane region" description="Helical" evidence="6">
    <location>
        <begin position="499"/>
        <end position="519"/>
    </location>
</feature>
<proteinExistence type="predicted"/>
<feature type="domain" description="TM7S3/TM198-like" evidence="7">
    <location>
        <begin position="312"/>
        <end position="517"/>
    </location>
</feature>
<feature type="transmembrane region" description="Helical" evidence="6">
    <location>
        <begin position="419"/>
        <end position="438"/>
    </location>
</feature>
<feature type="transmembrane region" description="Helical" evidence="6">
    <location>
        <begin position="361"/>
        <end position="382"/>
    </location>
</feature>